<evidence type="ECO:0000259" key="1">
    <source>
        <dbReference type="PROSITE" id="PS50812"/>
    </source>
</evidence>
<dbReference type="Gene3D" id="2.30.30.140">
    <property type="match status" value="1"/>
</dbReference>
<feature type="non-terminal residue" evidence="2">
    <location>
        <position position="100"/>
    </location>
</feature>
<dbReference type="Pfam" id="PF00855">
    <property type="entry name" value="PWWP"/>
    <property type="match status" value="1"/>
</dbReference>
<dbReference type="PROSITE" id="PS50812">
    <property type="entry name" value="PWWP"/>
    <property type="match status" value="1"/>
</dbReference>
<dbReference type="EMBL" id="GECU01016288">
    <property type="protein sequence ID" value="JAS91418.1"/>
    <property type="molecule type" value="Transcribed_RNA"/>
</dbReference>
<proteinExistence type="predicted"/>
<feature type="domain" description="PWWP" evidence="1">
    <location>
        <begin position="10"/>
        <end position="66"/>
    </location>
</feature>
<gene>
    <name evidence="2" type="ORF">g.55648</name>
</gene>
<sequence>MATTSDSFSVGDIVFAKLKCYPHWPGKIIGMSPQIGEKSPKYNVLFFGDNKTADIKSKDLFLYVKHKYIYGLPKTDSSRNRIFNKALQEADTAIGSVTKT</sequence>
<accession>A0A1B6IWW5</accession>
<organism evidence="2">
    <name type="scientific">Homalodisca liturata</name>
    <dbReference type="NCBI Taxonomy" id="320908"/>
    <lineage>
        <taxon>Eukaryota</taxon>
        <taxon>Metazoa</taxon>
        <taxon>Ecdysozoa</taxon>
        <taxon>Arthropoda</taxon>
        <taxon>Hexapoda</taxon>
        <taxon>Insecta</taxon>
        <taxon>Pterygota</taxon>
        <taxon>Neoptera</taxon>
        <taxon>Paraneoptera</taxon>
        <taxon>Hemiptera</taxon>
        <taxon>Auchenorrhyncha</taxon>
        <taxon>Membracoidea</taxon>
        <taxon>Cicadellidae</taxon>
        <taxon>Cicadellinae</taxon>
        <taxon>Proconiini</taxon>
        <taxon>Homalodisca</taxon>
    </lineage>
</organism>
<dbReference type="InterPro" id="IPR000313">
    <property type="entry name" value="PWWP_dom"/>
</dbReference>
<protein>
    <recommendedName>
        <fullName evidence="1">PWWP domain-containing protein</fullName>
    </recommendedName>
</protein>
<reference evidence="2" key="1">
    <citation type="submission" date="2015-11" db="EMBL/GenBank/DDBJ databases">
        <title>De novo transcriptome assembly of four potential Pierce s Disease insect vectors from Arizona vineyards.</title>
        <authorList>
            <person name="Tassone E.E."/>
        </authorList>
    </citation>
    <scope>NUCLEOTIDE SEQUENCE</scope>
</reference>
<name>A0A1B6IWW5_9HEMI</name>
<evidence type="ECO:0000313" key="2">
    <source>
        <dbReference type="EMBL" id="JAS91418.1"/>
    </source>
</evidence>
<dbReference type="PANTHER" id="PTHR12550">
    <property type="entry name" value="HEPATOMA-DERIVED GROWTH FACTOR-RELATED"/>
    <property type="match status" value="1"/>
</dbReference>
<dbReference type="AlphaFoldDB" id="A0A1B6IWW5"/>
<dbReference type="PANTHER" id="PTHR12550:SF70">
    <property type="entry name" value="JIL-1 ANCHORING AND STABILIZING PROTEIN, ISOFORM A"/>
    <property type="match status" value="1"/>
</dbReference>
<dbReference type="SMART" id="SM00293">
    <property type="entry name" value="PWWP"/>
    <property type="match status" value="1"/>
</dbReference>
<dbReference type="SUPFAM" id="SSF63748">
    <property type="entry name" value="Tudor/PWWP/MBT"/>
    <property type="match status" value="1"/>
</dbReference>